<dbReference type="PANTHER" id="PTHR23404">
    <property type="entry name" value="MOLYBDOPTERIN SYNTHASE RELATED"/>
    <property type="match status" value="1"/>
</dbReference>
<dbReference type="Gene3D" id="3.90.1170.40">
    <property type="entry name" value="Molybdopterin biosynthesis MoaE subunit"/>
    <property type="match status" value="1"/>
</dbReference>
<protein>
    <submittedName>
        <fullName evidence="1">Molybdopterin synthase catalytic subunit</fullName>
    </submittedName>
</protein>
<dbReference type="InterPro" id="IPR036563">
    <property type="entry name" value="MoaE_sf"/>
</dbReference>
<evidence type="ECO:0000313" key="1">
    <source>
        <dbReference type="EMBL" id="CCG82759.1"/>
    </source>
</evidence>
<dbReference type="EMBL" id="CAHR02000098">
    <property type="protein sequence ID" value="CCG82759.1"/>
    <property type="molecule type" value="Genomic_DNA"/>
</dbReference>
<organism evidence="1 2">
    <name type="scientific">Taphrina deformans (strain PYCC 5710 / ATCC 11124 / CBS 356.35 / IMI 108563 / JCM 9778 / NBRC 8474)</name>
    <name type="common">Peach leaf curl fungus</name>
    <name type="synonym">Lalaria deformans</name>
    <dbReference type="NCBI Taxonomy" id="1097556"/>
    <lineage>
        <taxon>Eukaryota</taxon>
        <taxon>Fungi</taxon>
        <taxon>Dikarya</taxon>
        <taxon>Ascomycota</taxon>
        <taxon>Taphrinomycotina</taxon>
        <taxon>Taphrinomycetes</taxon>
        <taxon>Taphrinales</taxon>
        <taxon>Taphrinaceae</taxon>
        <taxon>Taphrina</taxon>
    </lineage>
</organism>
<keyword evidence="2" id="KW-1185">Reference proteome</keyword>
<comment type="caution">
    <text evidence="1">The sequence shown here is derived from an EMBL/GenBank/DDBJ whole genome shotgun (WGS) entry which is preliminary data.</text>
</comment>
<dbReference type="CDD" id="cd00756">
    <property type="entry name" value="MoaE"/>
    <property type="match status" value="1"/>
</dbReference>
<dbReference type="AlphaFoldDB" id="R4XB07"/>
<dbReference type="InterPro" id="IPR003448">
    <property type="entry name" value="Mopterin_biosynth_MoaE"/>
</dbReference>
<dbReference type="OrthoDB" id="5531344at2759"/>
<dbReference type="eggNOG" id="KOG3307">
    <property type="taxonomic scope" value="Eukaryota"/>
</dbReference>
<dbReference type="GO" id="GO:0006777">
    <property type="term" value="P:Mo-molybdopterin cofactor biosynthetic process"/>
    <property type="evidence" value="ECO:0007669"/>
    <property type="project" value="InterPro"/>
</dbReference>
<accession>R4XB07</accession>
<sequence length="189" mass="21313">MEMRSLFSLDLAEQLKGCSHGVCVHKVPDTRPGSAMTVNVHVGLQYEPLEVTKVIDLVRSPAAGAIVTFSGTTRNSFNGLEVLYLDYEAHDQMATRSLQVICQEASLRWNLQGAACFHRLGRVPIGEESILIAVSSAHRKAAWEAGEWILEEAKRKTEVWKKETFLEDQKQREKWKANEEFARKVSETI</sequence>
<dbReference type="STRING" id="1097556.R4XB07"/>
<dbReference type="Proteomes" id="UP000013776">
    <property type="component" value="Unassembled WGS sequence"/>
</dbReference>
<reference evidence="1 2" key="1">
    <citation type="journal article" date="2013" name="MBio">
        <title>Genome sequencing of the plant pathogen Taphrina deformans, the causal agent of peach leaf curl.</title>
        <authorList>
            <person name="Cisse O.H."/>
            <person name="Almeida J.M.G.C.F."/>
            <person name="Fonseca A."/>
            <person name="Kumar A.A."/>
            <person name="Salojaervi J."/>
            <person name="Overmyer K."/>
            <person name="Hauser P.M."/>
            <person name="Pagni M."/>
        </authorList>
    </citation>
    <scope>NUCLEOTIDE SEQUENCE [LARGE SCALE GENOMIC DNA]</scope>
    <source>
        <strain evidence="2">PYCC 5710 / ATCC 11124 / CBS 356.35 / IMI 108563 / JCM 9778 / NBRC 8474</strain>
    </source>
</reference>
<dbReference type="Pfam" id="PF02391">
    <property type="entry name" value="MoaE"/>
    <property type="match status" value="1"/>
</dbReference>
<name>R4XB07_TAPDE</name>
<dbReference type="SUPFAM" id="SSF54690">
    <property type="entry name" value="Molybdopterin synthase subunit MoaE"/>
    <property type="match status" value="1"/>
</dbReference>
<gene>
    <name evidence="1" type="ORF">TAPDE_002905</name>
</gene>
<evidence type="ECO:0000313" key="2">
    <source>
        <dbReference type="Proteomes" id="UP000013776"/>
    </source>
</evidence>
<proteinExistence type="predicted"/>